<protein>
    <submittedName>
        <fullName evidence="1">Uncharacterized protein</fullName>
    </submittedName>
</protein>
<accession>A0ACC0KVN5</accession>
<name>A0ACC0KVN5_CHOFU</name>
<comment type="caution">
    <text evidence="1">The sequence shown here is derived from an EMBL/GenBank/DDBJ whole genome shotgun (WGS) entry which is preliminary data.</text>
</comment>
<evidence type="ECO:0000313" key="1">
    <source>
        <dbReference type="EMBL" id="KAI8440370.1"/>
    </source>
</evidence>
<reference evidence="1 2" key="1">
    <citation type="journal article" date="2022" name="Genome Biol. Evol.">
        <title>The Spruce Budworm Genome: Reconstructing the Evolutionary History of Antifreeze Proteins.</title>
        <authorList>
            <person name="Beliveau C."/>
            <person name="Gagne P."/>
            <person name="Picq S."/>
            <person name="Vernygora O."/>
            <person name="Keeling C.I."/>
            <person name="Pinkney K."/>
            <person name="Doucet D."/>
            <person name="Wen F."/>
            <person name="Johnston J.S."/>
            <person name="Maaroufi H."/>
            <person name="Boyle B."/>
            <person name="Laroche J."/>
            <person name="Dewar K."/>
            <person name="Juretic N."/>
            <person name="Blackburn G."/>
            <person name="Nisole A."/>
            <person name="Brunet B."/>
            <person name="Brandao M."/>
            <person name="Lumley L."/>
            <person name="Duan J."/>
            <person name="Quan G."/>
            <person name="Lucarotti C.J."/>
            <person name="Roe A.D."/>
            <person name="Sperling F.A.H."/>
            <person name="Levesque R.C."/>
            <person name="Cusson M."/>
        </authorList>
    </citation>
    <scope>NUCLEOTIDE SEQUENCE [LARGE SCALE GENOMIC DNA]</scope>
    <source>
        <strain evidence="1">Glfc:IPQL:Cfum</strain>
    </source>
</reference>
<dbReference type="Proteomes" id="UP001064048">
    <property type="component" value="Chromosome 2"/>
</dbReference>
<sequence>MLAFAQIMSSMSLRQPLYNAYLYYQDETVVDGTGARFLQAGVLIRANFLISSALVSSVSEDPLSKTLLARLGAVHIDANFTLNEDEDEQEQEVIQIIVPHEHNHTHWWASDISLLKTLQPFLKTSAVQVTQLSTGRDFSDKNCNILVFKKNLASAVDGLFLTQLSVEMLPVSIENCGDQFNENTMTCATDPPLLSEEKAVTDFCQGNSGGPLICDNDVMALQTYINGNCNPPHLYQLLAPWRNFLSCGTEDNCNNREKCSDVCTVTFKDAPPATETVINTTTIILTEATSTEIVISRSEDKNVSDASPETVTPQFMEEYIVNITTEEPPTTINTTTTVSTTTTTTTTTTEAEVTNTETPTPTPTQTSKETESSWPHEREVVKKIHDIEDIKVETVRDHKIEAQQHKTKLVRNVRNVGDKNTSVVHGLIYSVFFIPAVQPAWIRDNGAATRYANHNYRCPSN</sequence>
<proteinExistence type="predicted"/>
<gene>
    <name evidence="1" type="ORF">MSG28_001702</name>
</gene>
<dbReference type="EMBL" id="CM046102">
    <property type="protein sequence ID" value="KAI8440370.1"/>
    <property type="molecule type" value="Genomic_DNA"/>
</dbReference>
<organism evidence="1 2">
    <name type="scientific">Choristoneura fumiferana</name>
    <name type="common">Spruce budworm moth</name>
    <name type="synonym">Archips fumiferana</name>
    <dbReference type="NCBI Taxonomy" id="7141"/>
    <lineage>
        <taxon>Eukaryota</taxon>
        <taxon>Metazoa</taxon>
        <taxon>Ecdysozoa</taxon>
        <taxon>Arthropoda</taxon>
        <taxon>Hexapoda</taxon>
        <taxon>Insecta</taxon>
        <taxon>Pterygota</taxon>
        <taxon>Neoptera</taxon>
        <taxon>Endopterygota</taxon>
        <taxon>Lepidoptera</taxon>
        <taxon>Glossata</taxon>
        <taxon>Ditrysia</taxon>
        <taxon>Tortricoidea</taxon>
        <taxon>Tortricidae</taxon>
        <taxon>Tortricinae</taxon>
        <taxon>Choristoneura</taxon>
    </lineage>
</organism>
<keyword evidence="2" id="KW-1185">Reference proteome</keyword>
<evidence type="ECO:0000313" key="2">
    <source>
        <dbReference type="Proteomes" id="UP001064048"/>
    </source>
</evidence>